<evidence type="ECO:0000256" key="2">
    <source>
        <dbReference type="RuleBase" id="RU003707"/>
    </source>
</evidence>
<dbReference type="SUPFAM" id="SSF52096">
    <property type="entry name" value="ClpP/crotonase"/>
    <property type="match status" value="1"/>
</dbReference>
<dbReference type="Pfam" id="PF00378">
    <property type="entry name" value="ECH_1"/>
    <property type="match status" value="1"/>
</dbReference>
<dbReference type="STRING" id="927083.DB32_003715"/>
<dbReference type="RefSeq" id="WP_053233727.1">
    <property type="nucleotide sequence ID" value="NZ_CP011125.1"/>
</dbReference>
<reference evidence="3 4" key="1">
    <citation type="submission" date="2015-03" db="EMBL/GenBank/DDBJ databases">
        <title>Genome assembly of Sandaracinus amylolyticus DSM 53668.</title>
        <authorList>
            <person name="Sharma G."/>
            <person name="Subramanian S."/>
        </authorList>
    </citation>
    <scope>NUCLEOTIDE SEQUENCE [LARGE SCALE GENOMIC DNA]</scope>
    <source>
        <strain evidence="3 4">DSM 53668</strain>
    </source>
</reference>
<sequence>MSVRVEKDGEITIVVIDRREAKNAVDRVTADALADAFRAFDADETARVAVLAGDHGTFCAGADLKAFSRGTPNRIAPDGDGPMGPSRMLLRKPVVAAIAGHAVAGGLELALWCDLRVVEEDAVMGVFCRRWGVPLIDGGTVRLPRIVGLGRALDLILTGRAVDAQEALAMGLANRVVPKGRAREEAVALAKLIASFPQTCMREDRLSAYEQDGMSIDAALANELQHGMRSLADPEMIASVMRFVGGAGRGGKLE</sequence>
<dbReference type="KEGG" id="samy:DB32_003715"/>
<gene>
    <name evidence="3" type="ORF">DB32_003715</name>
</gene>
<comment type="similarity">
    <text evidence="1 2">Belongs to the enoyl-CoA hydratase/isomerase family.</text>
</comment>
<dbReference type="Gene3D" id="1.10.287.2460">
    <property type="match status" value="1"/>
</dbReference>
<dbReference type="PANTHER" id="PTHR43802:SF1">
    <property type="entry name" value="IP11341P-RELATED"/>
    <property type="match status" value="1"/>
</dbReference>
<proteinExistence type="inferred from homology"/>
<dbReference type="PANTHER" id="PTHR43802">
    <property type="entry name" value="ENOYL-COA HYDRATASE"/>
    <property type="match status" value="1"/>
</dbReference>
<evidence type="ECO:0000256" key="1">
    <source>
        <dbReference type="ARBA" id="ARBA00005254"/>
    </source>
</evidence>
<dbReference type="OrthoDB" id="5365311at2"/>
<dbReference type="EMBL" id="CP011125">
    <property type="protein sequence ID" value="AKF06566.1"/>
    <property type="molecule type" value="Genomic_DNA"/>
</dbReference>
<dbReference type="Gene3D" id="3.90.226.10">
    <property type="entry name" value="2-enoyl-CoA Hydratase, Chain A, domain 1"/>
    <property type="match status" value="1"/>
</dbReference>
<protein>
    <submittedName>
        <fullName evidence="3">Enoyl-CoA hydratase</fullName>
    </submittedName>
</protein>
<organism evidence="3 4">
    <name type="scientific">Sandaracinus amylolyticus</name>
    <dbReference type="NCBI Taxonomy" id="927083"/>
    <lineage>
        <taxon>Bacteria</taxon>
        <taxon>Pseudomonadati</taxon>
        <taxon>Myxococcota</taxon>
        <taxon>Polyangia</taxon>
        <taxon>Polyangiales</taxon>
        <taxon>Sandaracinaceae</taxon>
        <taxon>Sandaracinus</taxon>
    </lineage>
</organism>
<evidence type="ECO:0000313" key="4">
    <source>
        <dbReference type="Proteomes" id="UP000034883"/>
    </source>
</evidence>
<dbReference type="InterPro" id="IPR018376">
    <property type="entry name" value="Enoyl-CoA_hyd/isom_CS"/>
</dbReference>
<accession>A0A0F6YJV0</accession>
<dbReference type="AlphaFoldDB" id="A0A0F6YJV0"/>
<dbReference type="CDD" id="cd06558">
    <property type="entry name" value="crotonase-like"/>
    <property type="match status" value="1"/>
</dbReference>
<name>A0A0F6YJV0_9BACT</name>
<dbReference type="InterPro" id="IPR001753">
    <property type="entry name" value="Enoyl-CoA_hydra/iso"/>
</dbReference>
<keyword evidence="4" id="KW-1185">Reference proteome</keyword>
<dbReference type="Proteomes" id="UP000034883">
    <property type="component" value="Chromosome"/>
</dbReference>
<dbReference type="NCBIfam" id="NF006108">
    <property type="entry name" value="PRK08259.1"/>
    <property type="match status" value="1"/>
</dbReference>
<dbReference type="GO" id="GO:0003824">
    <property type="term" value="F:catalytic activity"/>
    <property type="evidence" value="ECO:0007669"/>
    <property type="project" value="InterPro"/>
</dbReference>
<evidence type="ECO:0000313" key="3">
    <source>
        <dbReference type="EMBL" id="AKF06566.1"/>
    </source>
</evidence>
<dbReference type="PROSITE" id="PS00166">
    <property type="entry name" value="ENOYL_COA_HYDRATASE"/>
    <property type="match status" value="1"/>
</dbReference>
<dbReference type="InterPro" id="IPR029045">
    <property type="entry name" value="ClpP/crotonase-like_dom_sf"/>
</dbReference>